<dbReference type="PANTHER" id="PTHR12264:SF21">
    <property type="entry name" value="TRANSCRIPTION INITIATION FACTOR TFIID SUBUNIT 12"/>
    <property type="match status" value="1"/>
</dbReference>
<dbReference type="GO" id="GO:0000124">
    <property type="term" value="C:SAGA complex"/>
    <property type="evidence" value="ECO:0007669"/>
    <property type="project" value="InterPro"/>
</dbReference>
<dbReference type="InterPro" id="IPR009072">
    <property type="entry name" value="Histone-fold"/>
</dbReference>
<proteinExistence type="inferred from homology"/>
<feature type="compositionally biased region" description="Low complexity" evidence="6">
    <location>
        <begin position="19"/>
        <end position="38"/>
    </location>
</feature>
<keyword evidence="5" id="KW-0539">Nucleus</keyword>
<name>W1PYM3_AMBTC</name>
<dbReference type="SUPFAM" id="SSF47113">
    <property type="entry name" value="Histone-fold"/>
    <property type="match status" value="1"/>
</dbReference>
<dbReference type="GO" id="GO:0005669">
    <property type="term" value="C:transcription factor TFIID complex"/>
    <property type="evidence" value="ECO:0000318"/>
    <property type="project" value="GO_Central"/>
</dbReference>
<dbReference type="OMA" id="HPRPYHA"/>
<feature type="compositionally biased region" description="Polar residues" evidence="6">
    <location>
        <begin position="99"/>
        <end position="121"/>
    </location>
</feature>
<evidence type="ECO:0000313" key="8">
    <source>
        <dbReference type="EMBL" id="ERN13081.1"/>
    </source>
</evidence>
<protein>
    <recommendedName>
        <fullName evidence="7">Transcription initiation factor TFIID subunit 12 domain-containing protein</fullName>
    </recommendedName>
</protein>
<dbReference type="STRING" id="13333.W1PYM3"/>
<dbReference type="eggNOG" id="KOG1142">
    <property type="taxonomic scope" value="Eukaryota"/>
</dbReference>
<dbReference type="Proteomes" id="UP000017836">
    <property type="component" value="Unassembled WGS sequence"/>
</dbReference>
<comment type="similarity">
    <text evidence="2">Belongs to the TAF12 family.</text>
</comment>
<evidence type="ECO:0000313" key="9">
    <source>
        <dbReference type="Proteomes" id="UP000017836"/>
    </source>
</evidence>
<keyword evidence="4" id="KW-0804">Transcription</keyword>
<comment type="subcellular location">
    <subcellularLocation>
        <location evidence="1">Nucleus</location>
    </subcellularLocation>
</comment>
<evidence type="ECO:0000256" key="3">
    <source>
        <dbReference type="ARBA" id="ARBA00023015"/>
    </source>
</evidence>
<reference evidence="9" key="1">
    <citation type="journal article" date="2013" name="Science">
        <title>The Amborella genome and the evolution of flowering plants.</title>
        <authorList>
            <consortium name="Amborella Genome Project"/>
        </authorList>
    </citation>
    <scope>NUCLEOTIDE SEQUENCE [LARGE SCALE GENOMIC DNA]</scope>
</reference>
<feature type="compositionally biased region" description="Polar residues" evidence="6">
    <location>
        <begin position="64"/>
        <end position="87"/>
    </location>
</feature>
<dbReference type="InterPro" id="IPR037794">
    <property type="entry name" value="TAF12"/>
</dbReference>
<dbReference type="GO" id="GO:0003677">
    <property type="term" value="F:DNA binding"/>
    <property type="evidence" value="ECO:0000318"/>
    <property type="project" value="GO_Central"/>
</dbReference>
<dbReference type="Gramene" id="ERN13081">
    <property type="protein sequence ID" value="ERN13081"/>
    <property type="gene ID" value="AMTR_s00040p00151890"/>
</dbReference>
<sequence length="416" mass="44351">MALGVPAHRPPPPVGALMPSGSFGPASSSFGHHSQSQQVGLQRGAVVGQGPGPSGGPSEQGSGLNSQGRQPLNFSITNSLGSGSQFRPGNVAMHHQQRPPVTSIRSITSSHNQSLSPQKFQGPNMSRGPSMGSGSSQSPAAPQGSHSHQQSMQWMTTQGKQMLPPPSIPSPSYRPQMKPQSLQQRSQHPQQNQQSTPHQQNLPPPHHYSPQIPAPEHFTQQYQQSRMQHQQPAPRSLASTQKPSTPIALQGGGAQAGSLSQMGVSEVVETSNHILSKRSIQELVAQIDASEKLDPELEDILVEIAEDFLESTVTSACSLAKHRNSTKLEAKDIILHLERNWNMTLPGFGIDEIKSYKKPPVNDQHRQRLAAVKKAMLTNQAGGDANNPKSSAGQGGGSANARAQLTKVVPTGSPKP</sequence>
<gene>
    <name evidence="8" type="ORF">AMTR_s00040p00151890</name>
</gene>
<keyword evidence="9" id="KW-1185">Reference proteome</keyword>
<dbReference type="EMBL" id="KI392591">
    <property type="protein sequence ID" value="ERN13081.1"/>
    <property type="molecule type" value="Genomic_DNA"/>
</dbReference>
<evidence type="ECO:0000256" key="4">
    <source>
        <dbReference type="ARBA" id="ARBA00023163"/>
    </source>
</evidence>
<evidence type="ECO:0000256" key="6">
    <source>
        <dbReference type="SAM" id="MobiDB-lite"/>
    </source>
</evidence>
<evidence type="ECO:0000256" key="2">
    <source>
        <dbReference type="ARBA" id="ARBA00007530"/>
    </source>
</evidence>
<dbReference type="AlphaFoldDB" id="W1PYM3"/>
<keyword evidence="3" id="KW-0805">Transcription regulation</keyword>
<organism evidence="8 9">
    <name type="scientific">Amborella trichopoda</name>
    <dbReference type="NCBI Taxonomy" id="13333"/>
    <lineage>
        <taxon>Eukaryota</taxon>
        <taxon>Viridiplantae</taxon>
        <taxon>Streptophyta</taxon>
        <taxon>Embryophyta</taxon>
        <taxon>Tracheophyta</taxon>
        <taxon>Spermatophyta</taxon>
        <taxon>Magnoliopsida</taxon>
        <taxon>Amborellales</taxon>
        <taxon>Amborellaceae</taxon>
        <taxon>Amborella</taxon>
    </lineage>
</organism>
<dbReference type="InterPro" id="IPR003228">
    <property type="entry name" value="TFIID_TAF12_dom"/>
</dbReference>
<dbReference type="Pfam" id="PF03847">
    <property type="entry name" value="TFIID_20kDa"/>
    <property type="match status" value="1"/>
</dbReference>
<feature type="region of interest" description="Disordered" evidence="6">
    <location>
        <begin position="1"/>
        <end position="257"/>
    </location>
</feature>
<feature type="compositionally biased region" description="Low complexity" evidence="6">
    <location>
        <begin position="122"/>
        <end position="147"/>
    </location>
</feature>
<evidence type="ECO:0000256" key="1">
    <source>
        <dbReference type="ARBA" id="ARBA00004123"/>
    </source>
</evidence>
<evidence type="ECO:0000256" key="5">
    <source>
        <dbReference type="ARBA" id="ARBA00023242"/>
    </source>
</evidence>
<feature type="compositionally biased region" description="Polar residues" evidence="6">
    <location>
        <begin position="148"/>
        <end position="160"/>
    </location>
</feature>
<accession>W1PYM3</accession>
<feature type="compositionally biased region" description="Low complexity" evidence="6">
    <location>
        <begin position="179"/>
        <end position="201"/>
    </location>
</feature>
<feature type="domain" description="Transcription initiation factor TFIID subunit 12" evidence="7">
    <location>
        <begin position="276"/>
        <end position="343"/>
    </location>
</feature>
<feature type="region of interest" description="Disordered" evidence="6">
    <location>
        <begin position="377"/>
        <end position="416"/>
    </location>
</feature>
<dbReference type="HOGENOM" id="CLU_035561_1_0_1"/>
<feature type="compositionally biased region" description="Low complexity" evidence="6">
    <location>
        <begin position="220"/>
        <end position="231"/>
    </location>
</feature>
<evidence type="ECO:0000259" key="7">
    <source>
        <dbReference type="Pfam" id="PF03847"/>
    </source>
</evidence>
<dbReference type="FunFam" id="1.10.20.10:FF:000011">
    <property type="entry name" value="Transcription initiation factor TFIID subunit 12"/>
    <property type="match status" value="1"/>
</dbReference>
<dbReference type="GO" id="GO:0051123">
    <property type="term" value="P:RNA polymerase II preinitiation complex assembly"/>
    <property type="evidence" value="ECO:0000318"/>
    <property type="project" value="GO_Central"/>
</dbReference>
<dbReference type="PANTHER" id="PTHR12264">
    <property type="entry name" value="TRANSCRIPTION INITIATION FACTOR TFIID SUBUNIT 12"/>
    <property type="match status" value="1"/>
</dbReference>
<dbReference type="GO" id="GO:0046982">
    <property type="term" value="F:protein heterodimerization activity"/>
    <property type="evidence" value="ECO:0007669"/>
    <property type="project" value="InterPro"/>
</dbReference>
<dbReference type="GO" id="GO:0017025">
    <property type="term" value="F:TBP-class protein binding"/>
    <property type="evidence" value="ECO:0000318"/>
    <property type="project" value="GO_Central"/>
</dbReference>
<dbReference type="CDD" id="cd07981">
    <property type="entry name" value="HFD_TAF12"/>
    <property type="match status" value="1"/>
</dbReference>
<dbReference type="Gene3D" id="1.10.20.10">
    <property type="entry name" value="Histone, subunit A"/>
    <property type="match status" value="1"/>
</dbReference>